<feature type="signal peptide" evidence="3">
    <location>
        <begin position="1"/>
        <end position="16"/>
    </location>
</feature>
<comment type="caution">
    <text evidence="5">The sequence shown here is derived from an EMBL/GenBank/DDBJ whole genome shotgun (WGS) entry which is preliminary data.</text>
</comment>
<dbReference type="STRING" id="1507870.A0A1V8SN31"/>
<feature type="region of interest" description="Disordered" evidence="1">
    <location>
        <begin position="561"/>
        <end position="583"/>
    </location>
</feature>
<dbReference type="Proteomes" id="UP000192596">
    <property type="component" value="Unassembled WGS sequence"/>
</dbReference>
<keyword evidence="2" id="KW-0812">Transmembrane</keyword>
<keyword evidence="6" id="KW-1185">Reference proteome</keyword>
<proteinExistence type="predicted"/>
<dbReference type="OrthoDB" id="5361565at2759"/>
<dbReference type="InterPro" id="IPR033121">
    <property type="entry name" value="PEPTIDASE_A1"/>
</dbReference>
<dbReference type="PROSITE" id="PS51767">
    <property type="entry name" value="PEPTIDASE_A1"/>
    <property type="match status" value="1"/>
</dbReference>
<feature type="transmembrane region" description="Helical" evidence="2">
    <location>
        <begin position="471"/>
        <end position="494"/>
    </location>
</feature>
<sequence>MRSLLLLLLQIGGGLCKCYNGTPVALPVTQVGLGSGRLSRGVYMPVGSPPQNLSWAPQMFYNDTWIYNTTAPFCPNGTSSAWCTTYRGGLYDLDKSSSKDTVVDVYAADASPSDTDRSEGRNIWYSAWALDDLHIQEVALSQYPLGMPGMEWEVQNHPQGSLGLGRNSTLLTALIKDGHISSRSYGLWWGQDGATQDAQMDGSLVLGGYDAAKTQGSNITGQIRTPTVGCASGMLLTISDITMDFPNGTHASIVAPHAPITACLRNDMSGIMYMPYDPYYYTFEVNAGAGWIRHSIGTEWWTPLYELSEVYQGDLTVVFDSGLSVNIPNKILVTPDRYIDDAGVLQSNASVADVRIQTSQDATNGDTSMLARQFFSVAYLFVDYDTNTFTLWQANATEEVDLVTPGGQCTDVAEVPTGGSMTISSTKTTSTSVGTSTSATTALSSQTALSNPATDAAQPVPTTQSLAKGTLVGIIAGSIVLASLLSAALVFCCLRRRRKSAGVRETSPNGLMIHHSSASSQSDRLPLKAEASDSALYEMETWRTPGELEAKRQLAEIGSGGDGALWSRRKTGRSLHELAGRTP</sequence>
<feature type="region of interest" description="Disordered" evidence="1">
    <location>
        <begin position="505"/>
        <end position="525"/>
    </location>
</feature>
<evidence type="ECO:0000313" key="6">
    <source>
        <dbReference type="Proteomes" id="UP000192596"/>
    </source>
</evidence>
<evidence type="ECO:0000259" key="4">
    <source>
        <dbReference type="PROSITE" id="PS51767"/>
    </source>
</evidence>
<keyword evidence="2" id="KW-1133">Transmembrane helix</keyword>
<accession>A0A1V8SN31</accession>
<reference evidence="6" key="1">
    <citation type="submission" date="2017-03" db="EMBL/GenBank/DDBJ databases">
        <title>Genomes of endolithic fungi from Antarctica.</title>
        <authorList>
            <person name="Coleine C."/>
            <person name="Masonjones S."/>
            <person name="Stajich J.E."/>
        </authorList>
    </citation>
    <scope>NUCLEOTIDE SEQUENCE [LARGE SCALE GENOMIC DNA]</scope>
    <source>
        <strain evidence="6">CCFEE 5527</strain>
    </source>
</reference>
<feature type="compositionally biased region" description="Basic and acidic residues" evidence="1">
    <location>
        <begin position="574"/>
        <end position="583"/>
    </location>
</feature>
<gene>
    <name evidence="5" type="ORF">B0A48_13719</name>
</gene>
<organism evidence="5 6">
    <name type="scientific">Cryoendolithus antarcticus</name>
    <dbReference type="NCBI Taxonomy" id="1507870"/>
    <lineage>
        <taxon>Eukaryota</taxon>
        <taxon>Fungi</taxon>
        <taxon>Dikarya</taxon>
        <taxon>Ascomycota</taxon>
        <taxon>Pezizomycotina</taxon>
        <taxon>Dothideomycetes</taxon>
        <taxon>Dothideomycetidae</taxon>
        <taxon>Cladosporiales</taxon>
        <taxon>Cladosporiaceae</taxon>
        <taxon>Cryoendolithus</taxon>
    </lineage>
</organism>
<dbReference type="SUPFAM" id="SSF50630">
    <property type="entry name" value="Acid proteases"/>
    <property type="match status" value="1"/>
</dbReference>
<feature type="domain" description="Peptidase A1" evidence="4">
    <location>
        <begin position="40"/>
        <end position="392"/>
    </location>
</feature>
<dbReference type="AlphaFoldDB" id="A0A1V8SN31"/>
<evidence type="ECO:0000256" key="1">
    <source>
        <dbReference type="SAM" id="MobiDB-lite"/>
    </source>
</evidence>
<evidence type="ECO:0000256" key="3">
    <source>
        <dbReference type="SAM" id="SignalP"/>
    </source>
</evidence>
<keyword evidence="2" id="KW-0472">Membrane</keyword>
<feature type="chain" id="PRO_5013297402" description="Peptidase A1 domain-containing protein" evidence="3">
    <location>
        <begin position="17"/>
        <end position="583"/>
    </location>
</feature>
<dbReference type="InParanoid" id="A0A1V8SN31"/>
<dbReference type="Gene3D" id="2.40.70.10">
    <property type="entry name" value="Acid Proteases"/>
    <property type="match status" value="1"/>
</dbReference>
<keyword evidence="3" id="KW-0732">Signal</keyword>
<dbReference type="EMBL" id="NAJO01000035">
    <property type="protein sequence ID" value="OQO00371.1"/>
    <property type="molecule type" value="Genomic_DNA"/>
</dbReference>
<protein>
    <recommendedName>
        <fullName evidence="4">Peptidase A1 domain-containing protein</fullName>
    </recommendedName>
</protein>
<evidence type="ECO:0000256" key="2">
    <source>
        <dbReference type="SAM" id="Phobius"/>
    </source>
</evidence>
<evidence type="ECO:0000313" key="5">
    <source>
        <dbReference type="EMBL" id="OQO00371.1"/>
    </source>
</evidence>
<feature type="region of interest" description="Disordered" evidence="1">
    <location>
        <begin position="416"/>
        <end position="436"/>
    </location>
</feature>
<feature type="compositionally biased region" description="Low complexity" evidence="1">
    <location>
        <begin position="417"/>
        <end position="436"/>
    </location>
</feature>
<name>A0A1V8SN31_9PEZI</name>
<dbReference type="InterPro" id="IPR021109">
    <property type="entry name" value="Peptidase_aspartic_dom_sf"/>
</dbReference>